<dbReference type="InterPro" id="IPR036188">
    <property type="entry name" value="FAD/NAD-bd_sf"/>
</dbReference>
<protein>
    <submittedName>
        <fullName evidence="5">FAD-dependent monooxygenase</fullName>
    </submittedName>
</protein>
<dbReference type="PRINTS" id="PR00420">
    <property type="entry name" value="RNGMNOXGNASE"/>
</dbReference>
<comment type="caution">
    <text evidence="5">The sequence shown here is derived from an EMBL/GenBank/DDBJ whole genome shotgun (WGS) entry which is preliminary data.</text>
</comment>
<evidence type="ECO:0000256" key="3">
    <source>
        <dbReference type="ARBA" id="ARBA00022827"/>
    </source>
</evidence>
<name>A0ABS5LCJ5_9BACI</name>
<dbReference type="InterPro" id="IPR002938">
    <property type="entry name" value="FAD-bd"/>
</dbReference>
<dbReference type="InterPro" id="IPR050641">
    <property type="entry name" value="RIFMO-like"/>
</dbReference>
<dbReference type="SUPFAM" id="SSF51905">
    <property type="entry name" value="FAD/NAD(P)-binding domain"/>
    <property type="match status" value="1"/>
</dbReference>
<sequence>MSAKREELLMTQVLIAGAGPTGLVLALRLARHGISFRIIDQNKGPGESSRALVVHARTLEFYRQLGFADELVELGIKMKSIHLLENGQEKAELELADLGAGLSPFPFILSLAQDVHEQFLVKKLEQQGFEVEWETELISFTDDGENVQAVIRKHGKEESARFDYICGCDGAHSTVRKALNFDFPGGTYEELFYVADVKAADDGVQKDGFYMFIDKGGFCAFIPVRTTGMRRVVGIVPKEMRISQDLSFENLRPIVEKQVGLSILDVNWFSTYRVHHRVSEHFRKGRAFIAGDAGHIHSPAGGQGMNTGIGDAVNLSWKLAAVLKGKADPDILDTYETERIAFARLLVSTTDRAFQPLVGRGIQSKLIRKVLFPIVIPALLKLSNARKRAFNLLSQTRIHYRGSKISDGKAGYIHGGDRLPWVKTNSGDNYEPLKSMEWQIHVYGEASQDLQEFAVAKDVELVEFEWNSEIAKAGFEQDAVYWVRPDGHVGFAFGKGRDQEVRDFILK</sequence>
<evidence type="ECO:0000259" key="4">
    <source>
        <dbReference type="Pfam" id="PF01494"/>
    </source>
</evidence>
<dbReference type="PANTHER" id="PTHR43004:SF19">
    <property type="entry name" value="BINDING MONOOXYGENASE, PUTATIVE (JCVI)-RELATED"/>
    <property type="match status" value="1"/>
</dbReference>
<feature type="domain" description="FAD-binding" evidence="4">
    <location>
        <begin position="11"/>
        <end position="348"/>
    </location>
</feature>
<reference evidence="5 6" key="1">
    <citation type="submission" date="2021-04" db="EMBL/GenBank/DDBJ databases">
        <title>Metabacillus sp. strain KIGAM252 whole genome sequence.</title>
        <authorList>
            <person name="Seo M.-J."/>
            <person name="Cho E.-S."/>
            <person name="Hwang C.Y."/>
            <person name="Yoon D.J."/>
        </authorList>
    </citation>
    <scope>NUCLEOTIDE SEQUENCE [LARGE SCALE GENOMIC DNA]</scope>
    <source>
        <strain evidence="5 6">KIGAM252</strain>
    </source>
</reference>
<organism evidence="5 6">
    <name type="scientific">Metabacillus flavus</name>
    <dbReference type="NCBI Taxonomy" id="2823519"/>
    <lineage>
        <taxon>Bacteria</taxon>
        <taxon>Bacillati</taxon>
        <taxon>Bacillota</taxon>
        <taxon>Bacilli</taxon>
        <taxon>Bacillales</taxon>
        <taxon>Bacillaceae</taxon>
        <taxon>Metabacillus</taxon>
    </lineage>
</organism>
<accession>A0ABS5LCJ5</accession>
<keyword evidence="5" id="KW-0560">Oxidoreductase</keyword>
<dbReference type="Pfam" id="PF01494">
    <property type="entry name" value="FAD_binding_3"/>
    <property type="match status" value="1"/>
</dbReference>
<dbReference type="EMBL" id="JAGVRK010000001">
    <property type="protein sequence ID" value="MBS2968441.1"/>
    <property type="molecule type" value="Genomic_DNA"/>
</dbReference>
<evidence type="ECO:0000313" key="5">
    <source>
        <dbReference type="EMBL" id="MBS2968441.1"/>
    </source>
</evidence>
<evidence type="ECO:0000256" key="1">
    <source>
        <dbReference type="ARBA" id="ARBA00001974"/>
    </source>
</evidence>
<dbReference type="Gene3D" id="3.30.70.2450">
    <property type="match status" value="1"/>
</dbReference>
<keyword evidence="6" id="KW-1185">Reference proteome</keyword>
<evidence type="ECO:0000313" key="6">
    <source>
        <dbReference type="Proteomes" id="UP000682403"/>
    </source>
</evidence>
<keyword evidence="3" id="KW-0274">FAD</keyword>
<keyword evidence="5" id="KW-0503">Monooxygenase</keyword>
<comment type="cofactor">
    <cofactor evidence="1">
        <name>FAD</name>
        <dbReference type="ChEBI" id="CHEBI:57692"/>
    </cofactor>
</comment>
<dbReference type="GO" id="GO:0004497">
    <property type="term" value="F:monooxygenase activity"/>
    <property type="evidence" value="ECO:0007669"/>
    <property type="project" value="UniProtKB-KW"/>
</dbReference>
<keyword evidence="2" id="KW-0285">Flavoprotein</keyword>
<dbReference type="Proteomes" id="UP000682403">
    <property type="component" value="Unassembled WGS sequence"/>
</dbReference>
<gene>
    <name evidence="5" type="ORF">J9317_06670</name>
</gene>
<dbReference type="PANTHER" id="PTHR43004">
    <property type="entry name" value="TRK SYSTEM POTASSIUM UPTAKE PROTEIN"/>
    <property type="match status" value="1"/>
</dbReference>
<dbReference type="Gene3D" id="3.50.50.60">
    <property type="entry name" value="FAD/NAD(P)-binding domain"/>
    <property type="match status" value="1"/>
</dbReference>
<proteinExistence type="predicted"/>
<evidence type="ECO:0000256" key="2">
    <source>
        <dbReference type="ARBA" id="ARBA00022630"/>
    </source>
</evidence>